<dbReference type="Gene3D" id="3.60.10.10">
    <property type="entry name" value="Endonuclease/exonuclease/phosphatase"/>
    <property type="match status" value="1"/>
</dbReference>
<reference evidence="1 2" key="1">
    <citation type="submission" date="2017-07" db="EMBL/GenBank/DDBJ databases">
        <authorList>
            <person name="Talla V."/>
            <person name="Backstrom N."/>
        </authorList>
    </citation>
    <scope>NUCLEOTIDE SEQUENCE [LARGE SCALE GENOMIC DNA]</scope>
</reference>
<evidence type="ECO:0008006" key="3">
    <source>
        <dbReference type="Google" id="ProtNLM"/>
    </source>
</evidence>
<name>A0A5E4QZV6_9NEOP</name>
<gene>
    <name evidence="1" type="ORF">LSINAPIS_LOCUS13266</name>
</gene>
<accession>A0A5E4QZV6</accession>
<protein>
    <recommendedName>
        <fullName evidence="3">Endonuclease/exonuclease/phosphatase domain-containing protein</fullName>
    </recommendedName>
</protein>
<keyword evidence="2" id="KW-1185">Reference proteome</keyword>
<dbReference type="AlphaFoldDB" id="A0A5E4QZV6"/>
<evidence type="ECO:0000313" key="1">
    <source>
        <dbReference type="EMBL" id="VVD03238.1"/>
    </source>
</evidence>
<sequence>MILLVIESESVQPRQHISGRPKPIVVKLSNRDLKDHILSGLRRKRGIQTADIGISGSSQKFFVNEHLTGITVPHPSCRTKGKKNLHIIIAYIPPDLMQPKRLESFSMSVAKAITSNTDVNFLITGDFNLLNIEWSTNSGPSILRIEIIFFLSVTKSNTSLVNVDKYHPCLEIDASELMLRNFPKTHPEKHNFFRANYDEIYKALIEINWHLVLRGGVEIQQIA</sequence>
<proteinExistence type="predicted"/>
<dbReference type="Proteomes" id="UP000324832">
    <property type="component" value="Unassembled WGS sequence"/>
</dbReference>
<dbReference type="EMBL" id="FZQP02006665">
    <property type="protein sequence ID" value="VVD03238.1"/>
    <property type="molecule type" value="Genomic_DNA"/>
</dbReference>
<dbReference type="InterPro" id="IPR036691">
    <property type="entry name" value="Endo/exonu/phosph_ase_sf"/>
</dbReference>
<evidence type="ECO:0000313" key="2">
    <source>
        <dbReference type="Proteomes" id="UP000324832"/>
    </source>
</evidence>
<organism evidence="1 2">
    <name type="scientific">Leptidea sinapis</name>
    <dbReference type="NCBI Taxonomy" id="189913"/>
    <lineage>
        <taxon>Eukaryota</taxon>
        <taxon>Metazoa</taxon>
        <taxon>Ecdysozoa</taxon>
        <taxon>Arthropoda</taxon>
        <taxon>Hexapoda</taxon>
        <taxon>Insecta</taxon>
        <taxon>Pterygota</taxon>
        <taxon>Neoptera</taxon>
        <taxon>Endopterygota</taxon>
        <taxon>Lepidoptera</taxon>
        <taxon>Glossata</taxon>
        <taxon>Ditrysia</taxon>
        <taxon>Papilionoidea</taxon>
        <taxon>Pieridae</taxon>
        <taxon>Dismorphiinae</taxon>
        <taxon>Leptidea</taxon>
    </lineage>
</organism>